<evidence type="ECO:0000259" key="3">
    <source>
        <dbReference type="PROSITE" id="PS51724"/>
    </source>
</evidence>
<dbReference type="Pfam" id="PF01520">
    <property type="entry name" value="Amidase_3"/>
    <property type="match status" value="1"/>
</dbReference>
<keyword evidence="1" id="KW-0378">Hydrolase</keyword>
<dbReference type="Gene3D" id="3.40.630.40">
    <property type="entry name" value="Zn-dependent exopeptidases"/>
    <property type="match status" value="1"/>
</dbReference>
<keyword evidence="5" id="KW-1185">Reference proteome</keyword>
<gene>
    <name evidence="4" type="primary">cwlC_2</name>
    <name evidence="4" type="ORF">AM1BK_45260</name>
</gene>
<comment type="caution">
    <text evidence="4">The sequence shown here is derived from an EMBL/GenBank/DDBJ whole genome shotgun (WGS) entry which is preliminary data.</text>
</comment>
<dbReference type="CDD" id="cd02696">
    <property type="entry name" value="MurNAc-LAA"/>
    <property type="match status" value="1"/>
</dbReference>
<evidence type="ECO:0000256" key="2">
    <source>
        <dbReference type="SAM" id="MobiDB-lite"/>
    </source>
</evidence>
<dbReference type="PROSITE" id="PS51724">
    <property type="entry name" value="SPOR"/>
    <property type="match status" value="1"/>
</dbReference>
<dbReference type="RefSeq" id="WP_191276644.1">
    <property type="nucleotide sequence ID" value="NZ_BNDS01000031.1"/>
</dbReference>
<dbReference type="InterPro" id="IPR050695">
    <property type="entry name" value="N-acetylmuramoyl_amidase_3"/>
</dbReference>
<organism evidence="4 5">
    <name type="scientific">Neobacillus kokaensis</name>
    <dbReference type="NCBI Taxonomy" id="2759023"/>
    <lineage>
        <taxon>Bacteria</taxon>
        <taxon>Bacillati</taxon>
        <taxon>Bacillota</taxon>
        <taxon>Bacilli</taxon>
        <taxon>Bacillales</taxon>
        <taxon>Bacillaceae</taxon>
        <taxon>Neobacillus</taxon>
    </lineage>
</organism>
<dbReference type="InterPro" id="IPR036680">
    <property type="entry name" value="SPOR-like_sf"/>
</dbReference>
<dbReference type="InterPro" id="IPR007730">
    <property type="entry name" value="SPOR-like_dom"/>
</dbReference>
<evidence type="ECO:0000313" key="4">
    <source>
        <dbReference type="EMBL" id="GHI00984.1"/>
    </source>
</evidence>
<protein>
    <submittedName>
        <fullName evidence="4">Sporulation-specific N-acetylmuramoyl-L-alanine amidase</fullName>
    </submittedName>
</protein>
<dbReference type="SUPFAM" id="SSF53187">
    <property type="entry name" value="Zn-dependent exopeptidases"/>
    <property type="match status" value="1"/>
</dbReference>
<sequence>MARLSFDAGHGGSGVTPGKRTPDNEYEWDFNNILVCSAMNYLDQYEVELLRVDDPSGKTDINLNQRVKNINRFNPDFHCSFHNNAYTGKWGSHSGTETYTHMNSSSEAKKVAAKIQDAVVNVLGTKNRGTKQADFRILECAAPACLVEFLFMDSRSDINKLRNEKLLKQTGEAVAKELAEHFKLKKKQEPKPSPIPDKLHKVQIGAFKERANAESLAKKAKSKGFDTFVVFENNLWKVQLGAFNHFDHADALAKKANKNGFEVYLS</sequence>
<feature type="domain" description="SPOR" evidence="3">
    <location>
        <begin position="194"/>
        <end position="266"/>
    </location>
</feature>
<accession>A0ABQ3NA88</accession>
<dbReference type="PANTHER" id="PTHR30404">
    <property type="entry name" value="N-ACETYLMURAMOYL-L-ALANINE AMIDASE"/>
    <property type="match status" value="1"/>
</dbReference>
<dbReference type="SUPFAM" id="SSF110997">
    <property type="entry name" value="Sporulation related repeat"/>
    <property type="match status" value="1"/>
</dbReference>
<dbReference type="InterPro" id="IPR002508">
    <property type="entry name" value="MurNAc-LAA_cat"/>
</dbReference>
<name>A0ABQ3NA88_9BACI</name>
<dbReference type="SMART" id="SM00646">
    <property type="entry name" value="Ami_3"/>
    <property type="match status" value="1"/>
</dbReference>
<dbReference type="PANTHER" id="PTHR30404:SF0">
    <property type="entry name" value="N-ACETYLMURAMOYL-L-ALANINE AMIDASE AMIC"/>
    <property type="match status" value="1"/>
</dbReference>
<dbReference type="EMBL" id="BNDS01000031">
    <property type="protein sequence ID" value="GHI00984.1"/>
    <property type="molecule type" value="Genomic_DNA"/>
</dbReference>
<evidence type="ECO:0000256" key="1">
    <source>
        <dbReference type="ARBA" id="ARBA00022801"/>
    </source>
</evidence>
<dbReference type="Gene3D" id="3.30.70.1070">
    <property type="entry name" value="Sporulation related repeat"/>
    <property type="match status" value="1"/>
</dbReference>
<proteinExistence type="predicted"/>
<dbReference type="Proteomes" id="UP000637074">
    <property type="component" value="Unassembled WGS sequence"/>
</dbReference>
<reference evidence="4 5" key="1">
    <citation type="journal article" date="2022" name="Int. J. Syst. Evol. Microbiol.">
        <title>Neobacillus kokaensis sp. nov., isolated from soil.</title>
        <authorList>
            <person name="Yuki K."/>
            <person name="Matsubara H."/>
            <person name="Yamaguchi S."/>
        </authorList>
    </citation>
    <scope>NUCLEOTIDE SEQUENCE [LARGE SCALE GENOMIC DNA]</scope>
    <source>
        <strain evidence="4 5">LOB 377</strain>
    </source>
</reference>
<dbReference type="Pfam" id="PF05036">
    <property type="entry name" value="SPOR"/>
    <property type="match status" value="1"/>
</dbReference>
<feature type="region of interest" description="Disordered" evidence="2">
    <location>
        <begin position="1"/>
        <end position="22"/>
    </location>
</feature>
<evidence type="ECO:0000313" key="5">
    <source>
        <dbReference type="Proteomes" id="UP000637074"/>
    </source>
</evidence>